<keyword evidence="3" id="KW-1185">Reference proteome</keyword>
<evidence type="ECO:0000256" key="1">
    <source>
        <dbReference type="SAM" id="Phobius"/>
    </source>
</evidence>
<dbReference type="AlphaFoldDB" id="A0A1Q3D0S8"/>
<gene>
    <name evidence="2" type="ORF">CFOL_v3_29539</name>
</gene>
<name>A0A1Q3D0S8_CEPFO</name>
<evidence type="ECO:0000313" key="2">
    <source>
        <dbReference type="EMBL" id="GAV86106.1"/>
    </source>
</evidence>
<keyword evidence="1" id="KW-0812">Transmembrane</keyword>
<dbReference type="PANTHER" id="PTHR33116:SF84">
    <property type="entry name" value="RNA-DIRECTED DNA POLYMERASE"/>
    <property type="match status" value="1"/>
</dbReference>
<dbReference type="PANTHER" id="PTHR33116">
    <property type="entry name" value="REVERSE TRANSCRIPTASE ZINC-BINDING DOMAIN-CONTAINING PROTEIN-RELATED-RELATED"/>
    <property type="match status" value="1"/>
</dbReference>
<dbReference type="Proteomes" id="UP000187406">
    <property type="component" value="Unassembled WGS sequence"/>
</dbReference>
<keyword evidence="1" id="KW-1133">Transmembrane helix</keyword>
<feature type="transmembrane region" description="Helical" evidence="1">
    <location>
        <begin position="42"/>
        <end position="65"/>
    </location>
</feature>
<accession>A0A1Q3D0S8</accession>
<dbReference type="InParanoid" id="A0A1Q3D0S8"/>
<proteinExistence type="predicted"/>
<dbReference type="STRING" id="3775.A0A1Q3D0S8"/>
<feature type="non-terminal residue" evidence="2">
    <location>
        <position position="125"/>
    </location>
</feature>
<dbReference type="EMBL" id="BDDD01003800">
    <property type="protein sequence ID" value="GAV86106.1"/>
    <property type="molecule type" value="Genomic_DNA"/>
</dbReference>
<protein>
    <submittedName>
        <fullName evidence="2">Uncharacterized protein</fullName>
    </submittedName>
</protein>
<dbReference type="OrthoDB" id="1751077at2759"/>
<feature type="non-terminal residue" evidence="2">
    <location>
        <position position="1"/>
    </location>
</feature>
<comment type="caution">
    <text evidence="2">The sequence shown here is derived from an EMBL/GenBank/DDBJ whole genome shotgun (WGS) entry which is preliminary data.</text>
</comment>
<sequence length="125" mass="14278">RYLGLPLLASRLSHMDCKVLIDKLTSRISSWMSNILSFGGRLQLLALVLFSIQVFWCTTFILPVFAQRNATEYLGTSSGMGYEIQRRVARPKDEGGLGIKDCRAWNKAAIMKFGWEICWKKDSVW</sequence>
<evidence type="ECO:0000313" key="3">
    <source>
        <dbReference type="Proteomes" id="UP000187406"/>
    </source>
</evidence>
<reference evidence="3" key="1">
    <citation type="submission" date="2016-04" db="EMBL/GenBank/DDBJ databases">
        <title>Cephalotus genome sequencing.</title>
        <authorList>
            <person name="Fukushima K."/>
            <person name="Hasebe M."/>
            <person name="Fang X."/>
        </authorList>
    </citation>
    <scope>NUCLEOTIDE SEQUENCE [LARGE SCALE GENOMIC DNA]</scope>
    <source>
        <strain evidence="3">cv. St1</strain>
    </source>
</reference>
<keyword evidence="1" id="KW-0472">Membrane</keyword>
<organism evidence="2 3">
    <name type="scientific">Cephalotus follicularis</name>
    <name type="common">Albany pitcher plant</name>
    <dbReference type="NCBI Taxonomy" id="3775"/>
    <lineage>
        <taxon>Eukaryota</taxon>
        <taxon>Viridiplantae</taxon>
        <taxon>Streptophyta</taxon>
        <taxon>Embryophyta</taxon>
        <taxon>Tracheophyta</taxon>
        <taxon>Spermatophyta</taxon>
        <taxon>Magnoliopsida</taxon>
        <taxon>eudicotyledons</taxon>
        <taxon>Gunneridae</taxon>
        <taxon>Pentapetalae</taxon>
        <taxon>rosids</taxon>
        <taxon>fabids</taxon>
        <taxon>Oxalidales</taxon>
        <taxon>Cephalotaceae</taxon>
        <taxon>Cephalotus</taxon>
    </lineage>
</organism>